<dbReference type="Pfam" id="PF09587">
    <property type="entry name" value="PGA_cap"/>
    <property type="match status" value="1"/>
</dbReference>
<evidence type="ECO:0000313" key="3">
    <source>
        <dbReference type="EMBL" id="TBL81809.1"/>
    </source>
</evidence>
<accession>A0A4Q9DXG9</accession>
<gene>
    <name evidence="3" type="ORF">EYB31_02115</name>
</gene>
<dbReference type="EMBL" id="SIRE01000002">
    <property type="protein sequence ID" value="TBL81809.1"/>
    <property type="molecule type" value="Genomic_DNA"/>
</dbReference>
<name>A0A4Q9DXG9_9BACL</name>
<dbReference type="PANTHER" id="PTHR33393:SF13">
    <property type="entry name" value="PGA BIOSYNTHESIS PROTEIN CAPA"/>
    <property type="match status" value="1"/>
</dbReference>
<evidence type="ECO:0000259" key="2">
    <source>
        <dbReference type="SMART" id="SM00854"/>
    </source>
</evidence>
<dbReference type="PANTHER" id="PTHR33393">
    <property type="entry name" value="POLYGLUTAMINE SYNTHESIS ACCESSORY PROTEIN RV0574C-RELATED"/>
    <property type="match status" value="1"/>
</dbReference>
<dbReference type="Proteomes" id="UP000293142">
    <property type="component" value="Unassembled WGS sequence"/>
</dbReference>
<dbReference type="RefSeq" id="WP_131011595.1">
    <property type="nucleotide sequence ID" value="NZ_SIRE01000002.1"/>
</dbReference>
<dbReference type="SUPFAM" id="SSF56300">
    <property type="entry name" value="Metallo-dependent phosphatases"/>
    <property type="match status" value="1"/>
</dbReference>
<dbReference type="Gene3D" id="3.60.21.10">
    <property type="match status" value="1"/>
</dbReference>
<comment type="caution">
    <text evidence="3">The sequence shown here is derived from an EMBL/GenBank/DDBJ whole genome shotgun (WGS) entry which is preliminary data.</text>
</comment>
<dbReference type="AlphaFoldDB" id="A0A4Q9DXG9"/>
<proteinExistence type="inferred from homology"/>
<keyword evidence="4" id="KW-1185">Reference proteome</keyword>
<evidence type="ECO:0000313" key="4">
    <source>
        <dbReference type="Proteomes" id="UP000293142"/>
    </source>
</evidence>
<organism evidence="3 4">
    <name type="scientific">Paenibacillus thalictri</name>
    <dbReference type="NCBI Taxonomy" id="2527873"/>
    <lineage>
        <taxon>Bacteria</taxon>
        <taxon>Bacillati</taxon>
        <taxon>Bacillota</taxon>
        <taxon>Bacilli</taxon>
        <taxon>Bacillales</taxon>
        <taxon>Paenibacillaceae</taxon>
        <taxon>Paenibacillus</taxon>
    </lineage>
</organism>
<sequence length="420" mass="45777">MKGSWNEAVWTEGGHLRTEADEAAEAGSAGGKHHYRITVASDWAPLRGHEAIMVERPLDIFGDLLPLFRESDLNIVNVEAVLGDHGQPILKDGPCLRGDERAVQGLVEAPFHVACLANNHTCDYGPEGLRHTIDVLHKAGLHTVGAGMNGEEAAKPLLLQAGAVKLAVVNFAEGEACRSVNGSPGAHGFDPHTAALRIHEAKQQAEIVLAVYHGGREYTPMPPVYVVEGLRKAAEAGASAVIAHHPHVPQGMEFHHGVPIVYSQGNFVFWQENDLYYRHVGYLVHLDFAGDRLVKLELSPYTIGREGLSLLAGKDKEYLLSQLQHISRLLTEPKAVKMAWDAFVDRVGVQGMVARLQSDLDMIAQDTPAGAARLYNMFFTSAHNELFLNGLKRAASGEAGASPEWAKELVERWMTEKING</sequence>
<protein>
    <submittedName>
        <fullName evidence="3">CapA family protein</fullName>
    </submittedName>
</protein>
<dbReference type="InterPro" id="IPR052169">
    <property type="entry name" value="CW_Biosynth-Accessory"/>
</dbReference>
<reference evidence="3 4" key="1">
    <citation type="submission" date="2019-02" db="EMBL/GenBank/DDBJ databases">
        <title>Paenibacillus sp. nov., isolated from surface-sterilized tissue of Thalictrum simplex L.</title>
        <authorList>
            <person name="Tuo L."/>
        </authorList>
    </citation>
    <scope>NUCLEOTIDE SEQUENCE [LARGE SCALE GENOMIC DNA]</scope>
    <source>
        <strain evidence="3 4">N2SHLJ1</strain>
    </source>
</reference>
<dbReference type="OrthoDB" id="9810906at2"/>
<dbReference type="CDD" id="cd07381">
    <property type="entry name" value="MPP_CapA"/>
    <property type="match status" value="1"/>
</dbReference>
<feature type="domain" description="Capsule synthesis protein CapA" evidence="2">
    <location>
        <begin position="36"/>
        <end position="271"/>
    </location>
</feature>
<dbReference type="InterPro" id="IPR029052">
    <property type="entry name" value="Metallo-depent_PP-like"/>
</dbReference>
<evidence type="ECO:0000256" key="1">
    <source>
        <dbReference type="ARBA" id="ARBA00005662"/>
    </source>
</evidence>
<dbReference type="SMART" id="SM00854">
    <property type="entry name" value="PGA_cap"/>
    <property type="match status" value="1"/>
</dbReference>
<comment type="similarity">
    <text evidence="1">Belongs to the CapA family.</text>
</comment>
<dbReference type="InterPro" id="IPR019079">
    <property type="entry name" value="Capsule_synth_CapA"/>
</dbReference>